<organism evidence="1 2">
    <name type="scientific">Panagrolaimus sp. PS1159</name>
    <dbReference type="NCBI Taxonomy" id="55785"/>
    <lineage>
        <taxon>Eukaryota</taxon>
        <taxon>Metazoa</taxon>
        <taxon>Ecdysozoa</taxon>
        <taxon>Nematoda</taxon>
        <taxon>Chromadorea</taxon>
        <taxon>Rhabditida</taxon>
        <taxon>Tylenchina</taxon>
        <taxon>Panagrolaimomorpha</taxon>
        <taxon>Panagrolaimoidea</taxon>
        <taxon>Panagrolaimidae</taxon>
        <taxon>Panagrolaimus</taxon>
    </lineage>
</organism>
<evidence type="ECO:0000313" key="1">
    <source>
        <dbReference type="Proteomes" id="UP000887580"/>
    </source>
</evidence>
<protein>
    <submittedName>
        <fullName evidence="2">MYND-type domain-containing protein</fullName>
    </submittedName>
</protein>
<accession>A0AC35FK30</accession>
<dbReference type="WBParaSite" id="PS1159_v2.g18209.t1">
    <property type="protein sequence ID" value="PS1159_v2.g18209.t1"/>
    <property type="gene ID" value="PS1159_v2.g18209"/>
</dbReference>
<evidence type="ECO:0000313" key="2">
    <source>
        <dbReference type="WBParaSite" id="PS1159_v2.g18209.t1"/>
    </source>
</evidence>
<reference evidence="2" key="1">
    <citation type="submission" date="2022-11" db="UniProtKB">
        <authorList>
            <consortium name="WormBaseParasite"/>
        </authorList>
    </citation>
    <scope>IDENTIFICATION</scope>
</reference>
<proteinExistence type="predicted"/>
<sequence length="1023" mass="117058">MDSSKQNRIVNHCKILQLISKGSEQLHPIFRQRWSIYHTLNNAIIEWNDDEACGKELVKLCAPTVPKIKNLFKSGKVDRWDVTLTCSAIQAVTKELKKLGFKIDKTEDSTINILRDIRNDIMHGNASTFEDIKILKIGQNEQSPIKPEFKLLKGKANKLFQKKQYKEAVEAYNQILEIPGLLPDVQALIFSNRSASYLLLKDYKMAQRDAEWAIQLWPSWWKGYYRLGRAQIALEEWLEAENSLNTALALDSNKEVFHELSIVRSKIGVISRHEHLNPAQQPKSLQENFEEVRSRLGFTHKQTRDLINMAKNDPLYGNIIRGHHFRDGIDVEQDYTKAAQHYAKAAALGLAEAMYNLGRLYHHGYGVPVDHEQSLYWLKKAADAIPPGGTLVGSGVPEAQHMLGLKYSEGTGVKRDFRTAAEWYEKAILNGSGDSANNLGLQYKNEQGVEKSSQKAFEYLKLASKLGDTAAMQNLAECYFAADGTGSVVPTEEDIKEGMRWLRIASEKGDLLARRELERREKLNPHETMLDSIKKLIFPGMTATSDPLDQEQYRKLVQEAAKKGSVTAQRHLDIWKNLNIAMDAFKKHDNEALVAALATALRLDHQIVEIPEVFHSVISERIKTHPNDLNAIVCNVRLNSKNYKLPEMIVGYLEMFPNDEYLLEYFIVTCISAKQTEIALASLDEIYPTSSRLLYCRAIALCLSDGIKPETIKALDAFLAVVPTDHDKVPACHYRKAFQYLATKNMKKFMESYETGLAAEKEQLPCFLPYSFPQKHFLERTYLSEKIMQDKKKDDEKHTSEGPFNQSLTQILANVHRKLLIEKHRHVFISQQESKIHDKNLKFETVANLPHTPKPPRLVSLKEITLKEMNPTADKIYDGYVLEGRVLEWPFLMKGISTIIEDKNGDVERLFVYNWPLKGSMKQNFIEALKTFRPNCMVSIINPYMRMSKDMHSLIRVESPEFIRLDSSSADKQCFFCGKEAKVLPCSQCMMARYCSKECQKADWIHFDHKNICKYLKPFSNLV</sequence>
<name>A0AC35FK30_9BILA</name>
<dbReference type="Proteomes" id="UP000887580">
    <property type="component" value="Unplaced"/>
</dbReference>